<reference evidence="1" key="2">
    <citation type="submission" date="2020-09" db="EMBL/GenBank/DDBJ databases">
        <authorList>
            <person name="Sun Q."/>
            <person name="Ohkuma M."/>
        </authorList>
    </citation>
    <scope>NUCLEOTIDE SEQUENCE</scope>
    <source>
        <strain evidence="1">JCM 3131</strain>
    </source>
</reference>
<reference evidence="1" key="1">
    <citation type="journal article" date="2014" name="Int. J. Syst. Evol. Microbiol.">
        <title>Complete genome sequence of Corynebacterium casei LMG S-19264T (=DSM 44701T), isolated from a smear-ripened cheese.</title>
        <authorList>
            <consortium name="US DOE Joint Genome Institute (JGI-PGF)"/>
            <person name="Walter F."/>
            <person name="Albersmeier A."/>
            <person name="Kalinowski J."/>
            <person name="Ruckert C."/>
        </authorList>
    </citation>
    <scope>NUCLEOTIDE SEQUENCE</scope>
    <source>
        <strain evidence="1">JCM 3131</strain>
    </source>
</reference>
<dbReference type="Proteomes" id="UP000620156">
    <property type="component" value="Unassembled WGS sequence"/>
</dbReference>
<accession>A0A918EZ78</accession>
<name>A0A918EZ78_9ACTN</name>
<gene>
    <name evidence="1" type="ORF">GCM10010145_61930</name>
</gene>
<dbReference type="EMBL" id="BMQK01000021">
    <property type="protein sequence ID" value="GGQ83922.1"/>
    <property type="molecule type" value="Genomic_DNA"/>
</dbReference>
<proteinExistence type="predicted"/>
<sequence length="147" mass="16292">MEEFLVRPRLVEEERHRVHVLDTDACVREAGLSGVAGEAVRVFEPVESLLFDCGNDLAIPNEYRRRVVKEPLGKAGYDFAARQREAAIQSEGIHDSPLDGDENARTLRAVNPKTGKCPVNETTVKCVPQSIGNPLMHFRTLSKSPTP</sequence>
<dbReference type="AlphaFoldDB" id="A0A918EZ78"/>
<organism evidence="1 2">
    <name type="scientific">Streptomyces ruber</name>
    <dbReference type="NCBI Taxonomy" id="83378"/>
    <lineage>
        <taxon>Bacteria</taxon>
        <taxon>Bacillati</taxon>
        <taxon>Actinomycetota</taxon>
        <taxon>Actinomycetes</taxon>
        <taxon>Kitasatosporales</taxon>
        <taxon>Streptomycetaceae</taxon>
        <taxon>Streptomyces</taxon>
    </lineage>
</organism>
<keyword evidence="2" id="KW-1185">Reference proteome</keyword>
<protein>
    <submittedName>
        <fullName evidence="1">Uncharacterized protein</fullName>
    </submittedName>
</protein>
<evidence type="ECO:0000313" key="1">
    <source>
        <dbReference type="EMBL" id="GGQ83922.1"/>
    </source>
</evidence>
<evidence type="ECO:0000313" key="2">
    <source>
        <dbReference type="Proteomes" id="UP000620156"/>
    </source>
</evidence>
<comment type="caution">
    <text evidence="1">The sequence shown here is derived from an EMBL/GenBank/DDBJ whole genome shotgun (WGS) entry which is preliminary data.</text>
</comment>